<reference evidence="13 14" key="1">
    <citation type="submission" date="2018-09" db="EMBL/GenBank/DDBJ databases">
        <title>Alcanivorax profundi sp. nov., isolated from 1000 m-depth seawater of the Mariana Trench.</title>
        <authorList>
            <person name="Liu J."/>
        </authorList>
    </citation>
    <scope>NUCLEOTIDE SEQUENCE [LARGE SCALE GENOMIC DNA]</scope>
    <source>
        <strain evidence="13 14">MTEO17</strain>
    </source>
</reference>
<dbReference type="GO" id="GO:0006508">
    <property type="term" value="P:proteolysis"/>
    <property type="evidence" value="ECO:0007669"/>
    <property type="project" value="UniProtKB-KW"/>
</dbReference>
<dbReference type="Gene3D" id="2.40.10.120">
    <property type="match status" value="1"/>
</dbReference>
<evidence type="ECO:0000256" key="9">
    <source>
        <dbReference type="PIRSR" id="PIRSR611782-1"/>
    </source>
</evidence>
<dbReference type="PANTHER" id="PTHR22939:SF129">
    <property type="entry name" value="SERINE PROTEASE HTRA2, MITOCHONDRIAL"/>
    <property type="match status" value="1"/>
</dbReference>
<evidence type="ECO:0000256" key="5">
    <source>
        <dbReference type="ARBA" id="ARBA00022737"/>
    </source>
</evidence>
<comment type="similarity">
    <text evidence="2">Belongs to the peptidase S1C family.</text>
</comment>
<evidence type="ECO:0000313" key="13">
    <source>
        <dbReference type="EMBL" id="RJG19518.1"/>
    </source>
</evidence>
<dbReference type="GO" id="GO:0004252">
    <property type="term" value="F:serine-type endopeptidase activity"/>
    <property type="evidence" value="ECO:0007669"/>
    <property type="project" value="InterPro"/>
</dbReference>
<dbReference type="SMART" id="SM00228">
    <property type="entry name" value="PDZ"/>
    <property type="match status" value="2"/>
</dbReference>
<feature type="binding site" evidence="10">
    <location>
        <begin position="228"/>
        <end position="232"/>
    </location>
    <ligand>
        <name>substrate</name>
    </ligand>
</feature>
<dbReference type="PROSITE" id="PS50106">
    <property type="entry name" value="PDZ"/>
    <property type="match status" value="2"/>
</dbReference>
<evidence type="ECO:0000259" key="12">
    <source>
        <dbReference type="PROSITE" id="PS50106"/>
    </source>
</evidence>
<evidence type="ECO:0000256" key="10">
    <source>
        <dbReference type="PIRSR" id="PIRSR611782-2"/>
    </source>
</evidence>
<evidence type="ECO:0000313" key="14">
    <source>
        <dbReference type="Proteomes" id="UP000283734"/>
    </source>
</evidence>
<keyword evidence="5" id="KW-0677">Repeat</keyword>
<dbReference type="Pfam" id="PF17820">
    <property type="entry name" value="PDZ_6"/>
    <property type="match status" value="1"/>
</dbReference>
<dbReference type="RefSeq" id="WP_022984404.1">
    <property type="nucleotide sequence ID" value="NZ_CAXGPP010000009.1"/>
</dbReference>
<feature type="domain" description="PDZ" evidence="12">
    <location>
        <begin position="256"/>
        <end position="347"/>
    </location>
</feature>
<keyword evidence="7" id="KW-0378">Hydrolase</keyword>
<dbReference type="Pfam" id="PF13180">
    <property type="entry name" value="PDZ_2"/>
    <property type="match status" value="1"/>
</dbReference>
<dbReference type="FunFam" id="2.40.10.10:FF:000001">
    <property type="entry name" value="Periplasmic serine protease DegS"/>
    <property type="match status" value="1"/>
</dbReference>
<dbReference type="SUPFAM" id="SSF50156">
    <property type="entry name" value="PDZ domain-like"/>
    <property type="match status" value="2"/>
</dbReference>
<dbReference type="InterPro" id="IPR009003">
    <property type="entry name" value="Peptidase_S1_PA"/>
</dbReference>
<evidence type="ECO:0000256" key="3">
    <source>
        <dbReference type="ARBA" id="ARBA00022670"/>
    </source>
</evidence>
<dbReference type="Proteomes" id="UP000283734">
    <property type="component" value="Unassembled WGS sequence"/>
</dbReference>
<comment type="caution">
    <text evidence="13">The sequence shown here is derived from an EMBL/GenBank/DDBJ whole genome shotgun (WGS) entry which is preliminary data.</text>
</comment>
<proteinExistence type="inferred from homology"/>
<protein>
    <submittedName>
        <fullName evidence="13">DegQ family serine endoprotease</fullName>
    </submittedName>
</protein>
<dbReference type="InterPro" id="IPR011782">
    <property type="entry name" value="Pept_S1C_Do"/>
</dbReference>
<feature type="binding site" evidence="10">
    <location>
        <position position="55"/>
    </location>
    <ligand>
        <name>substrate</name>
    </ligand>
</feature>
<dbReference type="AlphaFoldDB" id="A0A418Y1U7"/>
<keyword evidence="14" id="KW-1185">Reference proteome</keyword>
<dbReference type="CDD" id="cd10839">
    <property type="entry name" value="cpPDZ1_DegP-like"/>
    <property type="match status" value="1"/>
</dbReference>
<keyword evidence="8" id="KW-0720">Serine protease</keyword>
<feature type="binding site" evidence="10">
    <location>
        <position position="137"/>
    </location>
    <ligand>
        <name>substrate</name>
    </ligand>
</feature>
<evidence type="ECO:0000256" key="7">
    <source>
        <dbReference type="ARBA" id="ARBA00022801"/>
    </source>
</evidence>
<name>A0A418Y1U7_9GAMM</name>
<gene>
    <name evidence="13" type="ORF">D4A39_01240</name>
</gene>
<dbReference type="InterPro" id="IPR001940">
    <property type="entry name" value="Peptidase_S1C"/>
</dbReference>
<dbReference type="Pfam" id="PF13365">
    <property type="entry name" value="Trypsin_2"/>
    <property type="match status" value="1"/>
</dbReference>
<evidence type="ECO:0000256" key="4">
    <source>
        <dbReference type="ARBA" id="ARBA00022729"/>
    </source>
</evidence>
<keyword evidence="4 11" id="KW-0732">Signal</keyword>
<feature type="signal peptide" evidence="11">
    <location>
        <begin position="1"/>
        <end position="23"/>
    </location>
</feature>
<feature type="active site" description="Charge relay system" evidence="9">
    <location>
        <position position="137"/>
    </location>
</feature>
<feature type="active site" description="Charge relay system" evidence="9">
    <location>
        <position position="212"/>
    </location>
</feature>
<evidence type="ECO:0000256" key="1">
    <source>
        <dbReference type="ARBA" id="ARBA00004418"/>
    </source>
</evidence>
<comment type="subcellular location">
    <subcellularLocation>
        <location evidence="1">Periplasm</location>
    </subcellularLocation>
</comment>
<dbReference type="InterPro" id="IPR036034">
    <property type="entry name" value="PDZ_sf"/>
</dbReference>
<evidence type="ECO:0000256" key="11">
    <source>
        <dbReference type="SAM" id="SignalP"/>
    </source>
</evidence>
<keyword evidence="3 13" id="KW-0645">Protease</keyword>
<dbReference type="PRINTS" id="PR00834">
    <property type="entry name" value="PROTEASES2C"/>
</dbReference>
<feature type="chain" id="PRO_5039122206" evidence="11">
    <location>
        <begin position="24"/>
        <end position="456"/>
    </location>
</feature>
<evidence type="ECO:0000256" key="2">
    <source>
        <dbReference type="ARBA" id="ARBA00010541"/>
    </source>
</evidence>
<dbReference type="Gene3D" id="2.30.42.10">
    <property type="match status" value="2"/>
</dbReference>
<feature type="binding site" evidence="10">
    <location>
        <begin position="210"/>
        <end position="212"/>
    </location>
    <ligand>
        <name>substrate</name>
    </ligand>
</feature>
<accession>A0A418Y1U7</accession>
<dbReference type="OrthoDB" id="9758917at2"/>
<feature type="binding site" evidence="10">
    <location>
        <position position="107"/>
    </location>
    <ligand>
        <name>substrate</name>
    </ligand>
</feature>
<dbReference type="InterPro" id="IPR041489">
    <property type="entry name" value="PDZ_6"/>
</dbReference>
<dbReference type="GO" id="GO:0042597">
    <property type="term" value="C:periplasmic space"/>
    <property type="evidence" value="ECO:0007669"/>
    <property type="project" value="UniProtKB-SubCell"/>
</dbReference>
<dbReference type="FunFam" id="2.30.42.10:FF:000037">
    <property type="entry name" value="Periplasmic serine endoprotease DegP-like"/>
    <property type="match status" value="1"/>
</dbReference>
<feature type="active site" description="Charge relay system" evidence="9">
    <location>
        <position position="107"/>
    </location>
</feature>
<dbReference type="SUPFAM" id="SSF50494">
    <property type="entry name" value="Trypsin-like serine proteases"/>
    <property type="match status" value="1"/>
</dbReference>
<dbReference type="PANTHER" id="PTHR22939">
    <property type="entry name" value="SERINE PROTEASE FAMILY S1C HTRA-RELATED"/>
    <property type="match status" value="1"/>
</dbReference>
<dbReference type="NCBIfam" id="TIGR02037">
    <property type="entry name" value="degP_htrA_DO"/>
    <property type="match status" value="1"/>
</dbReference>
<evidence type="ECO:0000256" key="6">
    <source>
        <dbReference type="ARBA" id="ARBA00022764"/>
    </source>
</evidence>
<dbReference type="InterPro" id="IPR001478">
    <property type="entry name" value="PDZ"/>
</dbReference>
<keyword evidence="6" id="KW-0574">Periplasm</keyword>
<dbReference type="EMBL" id="QYYA01000001">
    <property type="protein sequence ID" value="RJG19518.1"/>
    <property type="molecule type" value="Genomic_DNA"/>
</dbReference>
<organism evidence="13 14">
    <name type="scientific">Alcanivorax profundi</name>
    <dbReference type="NCBI Taxonomy" id="2338368"/>
    <lineage>
        <taxon>Bacteria</taxon>
        <taxon>Pseudomonadati</taxon>
        <taxon>Pseudomonadota</taxon>
        <taxon>Gammaproteobacteria</taxon>
        <taxon>Oceanospirillales</taxon>
        <taxon>Alcanivoracaceae</taxon>
        <taxon>Alcanivorax</taxon>
    </lineage>
</organism>
<feature type="domain" description="PDZ" evidence="12">
    <location>
        <begin position="353"/>
        <end position="448"/>
    </location>
</feature>
<evidence type="ECO:0000256" key="8">
    <source>
        <dbReference type="ARBA" id="ARBA00022825"/>
    </source>
</evidence>
<sequence>MQTVQPLVWLMLALCVAFSPVQAALPSVTGEGDALPSLAPMLEKTSPAVVNIAIETRVRAARNPLMDDPFFRRFFNMPEQQRERRAASAGSGVIVDAENGYILTNAHVVKNADTIEVTLTDGRELSAELVGTDEEVDLAVLKLEEADGLTQIAIADSTGLRVGDFVVAIGNPFGLGQTVTSGIVSALGRTGLGIEGYESFIQTDASINPGNSGGALVNLRGELVGINTAILAPAGGNVGIGFAIPTEMAENVMHQLIEHGEVRRGMLGVTIQDLTPELAEAFGVDRQRGVVITQVVEDSAAEKAGLKSGDVVTAVDGRPVNRAADLRNKVGMAPVGEKVTLSILRDGKKKDVTATISESNRETAGGEAVSRFLEGASLRDLRKGELQHAESGVLVDAVERASPAWRAGLRQGDVIINANRKDVVDMKELRSAVEDKDATLLLRVNRNGGIFFVVVR</sequence>